<reference evidence="11" key="1">
    <citation type="submission" date="2015-10" db="EMBL/GenBank/DDBJ databases">
        <title>Description of Candidatus Tenderia electrophaga gen. nov, sp. nov., an Uncultivated Electroautotroph from a Biocathode Enrichment.</title>
        <authorList>
            <person name="Eddie B.J."/>
            <person name="Malanoski A.P."/>
            <person name="Wang Z."/>
            <person name="Hall R.J."/>
            <person name="Oh S.D."/>
            <person name="Heiner C."/>
            <person name="Lin B."/>
            <person name="Strycharz-Glaven S.M."/>
        </authorList>
    </citation>
    <scope>NUCLEOTIDE SEQUENCE [LARGE SCALE GENOMIC DNA]</scope>
    <source>
        <strain evidence="11">NRL1</strain>
    </source>
</reference>
<dbReference type="InterPro" id="IPR038063">
    <property type="entry name" value="Transpep_catalytic_dom"/>
</dbReference>
<dbReference type="AlphaFoldDB" id="A0A0S2TDK7"/>
<evidence type="ECO:0000256" key="2">
    <source>
        <dbReference type="ARBA" id="ARBA00005992"/>
    </source>
</evidence>
<keyword evidence="5" id="KW-0378">Hydrolase</keyword>
<dbReference type="Proteomes" id="UP000055136">
    <property type="component" value="Chromosome"/>
</dbReference>
<keyword evidence="3" id="KW-0328">Glycosyltransferase</keyword>
<evidence type="ECO:0000259" key="10">
    <source>
        <dbReference type="PROSITE" id="PS52029"/>
    </source>
</evidence>
<keyword evidence="6 9" id="KW-0133">Cell shape</keyword>
<sequence length="183" mass="19896">MSAKMEPDELWIEISVAAQQLRLRRGAAVVASFPVSTAANGVGEQDGSACTPRGWHKVRAKIGAGEPENAVFSGRRPTGEIYTPALAARHPERDWILSRILWLSGLEPGVNRLGKVDTMRRFIYIHGTPDSEAMGVANSHGCVRMRNQDVMRLFDLVKVGTRVFIAGEEGEIPPSPPLVKGGI</sequence>
<dbReference type="InterPro" id="IPR050979">
    <property type="entry name" value="LD-transpeptidase"/>
</dbReference>
<dbReference type="PANTHER" id="PTHR30582">
    <property type="entry name" value="L,D-TRANSPEPTIDASE"/>
    <property type="match status" value="1"/>
</dbReference>
<dbReference type="EMBL" id="CP013099">
    <property type="protein sequence ID" value="ALP53232.1"/>
    <property type="molecule type" value="Genomic_DNA"/>
</dbReference>
<evidence type="ECO:0000256" key="3">
    <source>
        <dbReference type="ARBA" id="ARBA00022676"/>
    </source>
</evidence>
<dbReference type="CDD" id="cd16913">
    <property type="entry name" value="YkuD_like"/>
    <property type="match status" value="1"/>
</dbReference>
<proteinExistence type="inferred from homology"/>
<evidence type="ECO:0000313" key="11">
    <source>
        <dbReference type="EMBL" id="ALP53232.1"/>
    </source>
</evidence>
<evidence type="ECO:0000256" key="9">
    <source>
        <dbReference type="PROSITE-ProRule" id="PRU01373"/>
    </source>
</evidence>
<comment type="similarity">
    <text evidence="2">Belongs to the YkuD family.</text>
</comment>
<keyword evidence="12" id="KW-1185">Reference proteome</keyword>
<accession>A0A0S2TDK7</accession>
<feature type="domain" description="L,D-TPase catalytic" evidence="10">
    <location>
        <begin position="10"/>
        <end position="166"/>
    </location>
</feature>
<dbReference type="UniPathway" id="UPA00219"/>
<dbReference type="InterPro" id="IPR005490">
    <property type="entry name" value="LD_TPept_cat_dom"/>
</dbReference>
<dbReference type="PANTHER" id="PTHR30582:SF24">
    <property type="entry name" value="L,D-TRANSPEPTIDASE ERFK_SRFK-RELATED"/>
    <property type="match status" value="1"/>
</dbReference>
<dbReference type="GO" id="GO:0016757">
    <property type="term" value="F:glycosyltransferase activity"/>
    <property type="evidence" value="ECO:0007669"/>
    <property type="project" value="UniProtKB-KW"/>
</dbReference>
<dbReference type="SUPFAM" id="SSF141523">
    <property type="entry name" value="L,D-transpeptidase catalytic domain-like"/>
    <property type="match status" value="1"/>
</dbReference>
<dbReference type="GO" id="GO:0071972">
    <property type="term" value="F:peptidoglycan L,D-transpeptidase activity"/>
    <property type="evidence" value="ECO:0007669"/>
    <property type="project" value="TreeGrafter"/>
</dbReference>
<evidence type="ECO:0000256" key="6">
    <source>
        <dbReference type="ARBA" id="ARBA00022960"/>
    </source>
</evidence>
<evidence type="ECO:0000256" key="5">
    <source>
        <dbReference type="ARBA" id="ARBA00022801"/>
    </source>
</evidence>
<evidence type="ECO:0000256" key="4">
    <source>
        <dbReference type="ARBA" id="ARBA00022679"/>
    </source>
</evidence>
<evidence type="ECO:0000313" key="12">
    <source>
        <dbReference type="Proteomes" id="UP000055136"/>
    </source>
</evidence>
<organism evidence="11 12">
    <name type="scientific">Candidatus Tenderia electrophaga</name>
    <dbReference type="NCBI Taxonomy" id="1748243"/>
    <lineage>
        <taxon>Bacteria</taxon>
        <taxon>Pseudomonadati</taxon>
        <taxon>Pseudomonadota</taxon>
        <taxon>Gammaproteobacteria</taxon>
        <taxon>Candidatus Tenderiales</taxon>
        <taxon>Candidatus Tenderiaceae</taxon>
        <taxon>Candidatus Tenderia</taxon>
    </lineage>
</organism>
<comment type="pathway">
    <text evidence="1 9">Cell wall biogenesis; peptidoglycan biosynthesis.</text>
</comment>
<dbReference type="Pfam" id="PF03734">
    <property type="entry name" value="YkuD"/>
    <property type="match status" value="1"/>
</dbReference>
<protein>
    <submittedName>
        <fullName evidence="11">Peptidase</fullName>
    </submittedName>
</protein>
<name>A0A0S2TDK7_9GAMM</name>
<evidence type="ECO:0000256" key="1">
    <source>
        <dbReference type="ARBA" id="ARBA00004752"/>
    </source>
</evidence>
<dbReference type="GO" id="GO:0005576">
    <property type="term" value="C:extracellular region"/>
    <property type="evidence" value="ECO:0007669"/>
    <property type="project" value="TreeGrafter"/>
</dbReference>
<dbReference type="GO" id="GO:0008360">
    <property type="term" value="P:regulation of cell shape"/>
    <property type="evidence" value="ECO:0007669"/>
    <property type="project" value="UniProtKB-UniRule"/>
</dbReference>
<keyword evidence="7 9" id="KW-0573">Peptidoglycan synthesis</keyword>
<evidence type="ECO:0000256" key="7">
    <source>
        <dbReference type="ARBA" id="ARBA00022984"/>
    </source>
</evidence>
<gene>
    <name evidence="11" type="ORF">Tel_08730</name>
</gene>
<dbReference type="GO" id="GO:0071555">
    <property type="term" value="P:cell wall organization"/>
    <property type="evidence" value="ECO:0007669"/>
    <property type="project" value="UniProtKB-UniRule"/>
</dbReference>
<dbReference type="GO" id="GO:0018104">
    <property type="term" value="P:peptidoglycan-protein cross-linking"/>
    <property type="evidence" value="ECO:0007669"/>
    <property type="project" value="TreeGrafter"/>
</dbReference>
<dbReference type="STRING" id="1748243.Tel_08730"/>
<keyword evidence="4" id="KW-0808">Transferase</keyword>
<evidence type="ECO:0000256" key="8">
    <source>
        <dbReference type="ARBA" id="ARBA00023316"/>
    </source>
</evidence>
<keyword evidence="8 9" id="KW-0961">Cell wall biogenesis/degradation</keyword>
<dbReference type="KEGG" id="tee:Tel_08730"/>
<feature type="active site" description="Proton donor/acceptor" evidence="9">
    <location>
        <position position="126"/>
    </location>
</feature>
<feature type="active site" description="Nucleophile" evidence="9">
    <location>
        <position position="142"/>
    </location>
</feature>
<dbReference type="Gene3D" id="2.40.440.10">
    <property type="entry name" value="L,D-transpeptidase catalytic domain-like"/>
    <property type="match status" value="1"/>
</dbReference>
<dbReference type="PROSITE" id="PS52029">
    <property type="entry name" value="LD_TPASE"/>
    <property type="match status" value="1"/>
</dbReference>